<dbReference type="InterPro" id="IPR003896">
    <property type="entry name" value="Bacterial_exotoxin_B"/>
</dbReference>
<dbReference type="PROSITE" id="PS51820">
    <property type="entry name" value="PA14"/>
    <property type="match status" value="1"/>
</dbReference>
<evidence type="ECO:0000313" key="2">
    <source>
        <dbReference type="EMBL" id="TKI89447.1"/>
    </source>
</evidence>
<feature type="non-terminal residue" evidence="2">
    <location>
        <position position="455"/>
    </location>
</feature>
<organism evidence="2 3">
    <name type="scientific">Bacillus cereus</name>
    <dbReference type="NCBI Taxonomy" id="1396"/>
    <lineage>
        <taxon>Bacteria</taxon>
        <taxon>Bacillati</taxon>
        <taxon>Bacillota</taxon>
        <taxon>Bacilli</taxon>
        <taxon>Bacillales</taxon>
        <taxon>Bacillaceae</taxon>
        <taxon>Bacillus</taxon>
        <taxon>Bacillus cereus group</taxon>
    </lineage>
</organism>
<dbReference type="Gene3D" id="3.90.182.10">
    <property type="entry name" value="Toxin - Anthrax Protective Antigen,domain 1"/>
    <property type="match status" value="1"/>
</dbReference>
<dbReference type="InterPro" id="IPR037149">
    <property type="entry name" value="PA_heptamer_dom_sf"/>
</dbReference>
<dbReference type="SMART" id="SM00758">
    <property type="entry name" value="PA14"/>
    <property type="match status" value="1"/>
</dbReference>
<dbReference type="Pfam" id="PF03495">
    <property type="entry name" value="Binary_toxB"/>
    <property type="match status" value="1"/>
</dbReference>
<dbReference type="EMBL" id="SZOH01003715">
    <property type="protein sequence ID" value="TKI89447.1"/>
    <property type="molecule type" value="Genomic_DNA"/>
</dbReference>
<name>A0A9X9A1B9_BACCE</name>
<dbReference type="InterPro" id="IPR037524">
    <property type="entry name" value="PA14/GLEYA"/>
</dbReference>
<dbReference type="GO" id="GO:0005576">
    <property type="term" value="C:extracellular region"/>
    <property type="evidence" value="ECO:0007669"/>
    <property type="project" value="InterPro"/>
</dbReference>
<feature type="domain" description="PA14" evidence="1">
    <location>
        <begin position="46"/>
        <end position="185"/>
    </location>
</feature>
<dbReference type="Pfam" id="PF07691">
    <property type="entry name" value="PA14"/>
    <property type="match status" value="1"/>
</dbReference>
<reference evidence="2 3" key="1">
    <citation type="journal article" date="2019" name="Environ. Microbiol.">
        <title>An active ?-lactamase is a part of an orchestrated cell wall stress resistance network of Bacillus subtilis and related rhizosphere species.</title>
        <authorList>
            <person name="Bucher T."/>
            <person name="Keren-Paz A."/>
            <person name="Hausser J."/>
            <person name="Olender T."/>
            <person name="Cytryn E."/>
            <person name="Kolodkin-Gal I."/>
        </authorList>
    </citation>
    <scope>NUCLEOTIDE SEQUENCE [LARGE SCALE GENOMIC DNA]</scope>
    <source>
        <strain evidence="2 3">I32</strain>
    </source>
</reference>
<dbReference type="InterPro" id="IPR011658">
    <property type="entry name" value="PA14_dom"/>
</dbReference>
<dbReference type="Pfam" id="PF17475">
    <property type="entry name" value="Binary_toxB_2"/>
    <property type="match status" value="1"/>
</dbReference>
<comment type="caution">
    <text evidence="2">The sequence shown here is derived from an EMBL/GenBank/DDBJ whole genome shotgun (WGS) entry which is preliminary data.</text>
</comment>
<dbReference type="AlphaFoldDB" id="A0A9X9A1B9"/>
<protein>
    <recommendedName>
        <fullName evidence="1">PA14 domain-containing protein</fullName>
    </recommendedName>
</protein>
<dbReference type="GO" id="GO:0051260">
    <property type="term" value="P:protein homooligomerization"/>
    <property type="evidence" value="ECO:0007669"/>
    <property type="project" value="InterPro"/>
</dbReference>
<gene>
    <name evidence="2" type="ORF">FC695_35980</name>
</gene>
<evidence type="ECO:0000259" key="1">
    <source>
        <dbReference type="PROSITE" id="PS51820"/>
    </source>
</evidence>
<evidence type="ECO:0000313" key="3">
    <source>
        <dbReference type="Proteomes" id="UP000308444"/>
    </source>
</evidence>
<dbReference type="PRINTS" id="PR01391">
    <property type="entry name" value="BINARYTOXINB"/>
</dbReference>
<sequence length="455" mass="51321">MKKILASVLTGALVTPVLVSNDNTSVYAEKEITSITAEQTQEENEEVRTGLLGYYFKGANFNDLVTFAPTHGSTLMYNPKAANQLLEKDQQTYQSIRWVGFIKSKETGKFTFKLSDDEHAVIEIDGKLVSNQGKEKQAVHVEKDKLVPIKIEYRSNTPLQSDAKLLQDLKLYKMDEKKNVISIEKEDLTNPDFQAANSKDFLKQAAKTTLFKGISPDSEYKDTDGDSIPDIWEENGYTIQNRVAVKWTNDLASKGYTKFISNPHESHTVGDPYTDYEKAARDIDKSNAKETFNPLVAALPRINVSLDELVVSENEDLSDGVWPNISHNWTFTNLNYDYMSSIGDGSFSYFISKNYHNSEVVGVEWGHTDQDTEDIERADTVYLNANVRYNNVGTGSIYNAKATTRFVLEDDVLGTIKTKEKLNIPQGKSYPEKGRNGIPINTMEDFDFKPISLDW</sequence>
<dbReference type="InterPro" id="IPR035088">
    <property type="entry name" value="PA_Ca-bd"/>
</dbReference>
<dbReference type="InterPro" id="IPR027439">
    <property type="entry name" value="PA_heptamer_dom"/>
</dbReference>
<dbReference type="Proteomes" id="UP000308444">
    <property type="component" value="Unassembled WGS sequence"/>
</dbReference>
<dbReference type="Gene3D" id="2.60.120.240">
    <property type="entry name" value="Protective antigen, heptamerisation domain"/>
    <property type="match status" value="1"/>
</dbReference>
<dbReference type="SUPFAM" id="SSF56988">
    <property type="entry name" value="Anthrax protective antigen"/>
    <property type="match status" value="1"/>
</dbReference>
<accession>A0A9X9A1B9</accession>
<proteinExistence type="predicted"/>